<dbReference type="EMBL" id="QFRJ01000017">
    <property type="protein sequence ID" value="PWH81440.1"/>
    <property type="molecule type" value="Genomic_DNA"/>
</dbReference>
<evidence type="ECO:0000313" key="2">
    <source>
        <dbReference type="EMBL" id="PWH81440.1"/>
    </source>
</evidence>
<dbReference type="Proteomes" id="UP000245370">
    <property type="component" value="Unassembled WGS sequence"/>
</dbReference>
<reference evidence="2 3" key="1">
    <citation type="submission" date="2018-05" db="EMBL/GenBank/DDBJ databases">
        <title>Brumimicrobium oceani sp. nov., isolated from coastal sediment.</title>
        <authorList>
            <person name="Kou Y."/>
        </authorList>
    </citation>
    <scope>NUCLEOTIDE SEQUENCE [LARGE SCALE GENOMIC DNA]</scope>
    <source>
        <strain evidence="2 3">C305</strain>
    </source>
</reference>
<reference evidence="2 3" key="2">
    <citation type="submission" date="2018-05" db="EMBL/GenBank/DDBJ databases">
        <authorList>
            <person name="Lanie J.A."/>
            <person name="Ng W.-L."/>
            <person name="Kazmierczak K.M."/>
            <person name="Andrzejewski T.M."/>
            <person name="Davidsen T.M."/>
            <person name="Wayne K.J."/>
            <person name="Tettelin H."/>
            <person name="Glass J.I."/>
            <person name="Rusch D."/>
            <person name="Podicherti R."/>
            <person name="Tsui H.-C.T."/>
            <person name="Winkler M.E."/>
        </authorList>
    </citation>
    <scope>NUCLEOTIDE SEQUENCE [LARGE SCALE GENOMIC DNA]</scope>
    <source>
        <strain evidence="2 3">C305</strain>
    </source>
</reference>
<evidence type="ECO:0000256" key="1">
    <source>
        <dbReference type="SAM" id="Phobius"/>
    </source>
</evidence>
<feature type="transmembrane region" description="Helical" evidence="1">
    <location>
        <begin position="73"/>
        <end position="91"/>
    </location>
</feature>
<feature type="transmembrane region" description="Helical" evidence="1">
    <location>
        <begin position="7"/>
        <end position="25"/>
    </location>
</feature>
<accession>A0A2U2X102</accession>
<sequence>MRPALKMALLFSGAWILLKLILLSLDIFQEDVVKPGLVNNLFLLLAISVGLYLEKQKEGFGTGTPLSDIKRALTAGAPYVLIVSVFMFFYYDTINPDFIDNRVTERMDVIYDEAQDEAYVDTLRVHNPEFRVMTTEEILRDIKSDTESALSAKTLFVFSLLGLMVMALTYAIFVTLIYRKILLRDYYPKR</sequence>
<dbReference type="AlphaFoldDB" id="A0A2U2X102"/>
<comment type="caution">
    <text evidence="2">The sequence shown here is derived from an EMBL/GenBank/DDBJ whole genome shotgun (WGS) entry which is preliminary data.</text>
</comment>
<keyword evidence="3" id="KW-1185">Reference proteome</keyword>
<proteinExistence type="predicted"/>
<keyword evidence="1" id="KW-1133">Transmembrane helix</keyword>
<evidence type="ECO:0008006" key="4">
    <source>
        <dbReference type="Google" id="ProtNLM"/>
    </source>
</evidence>
<dbReference type="RefSeq" id="WP_109360640.1">
    <property type="nucleotide sequence ID" value="NZ_QFRJ01000017.1"/>
</dbReference>
<evidence type="ECO:0000313" key="3">
    <source>
        <dbReference type="Proteomes" id="UP000245370"/>
    </source>
</evidence>
<protein>
    <recommendedName>
        <fullName evidence="4">DUF4199 domain-containing protein</fullName>
    </recommendedName>
</protein>
<name>A0A2U2X102_9FLAO</name>
<feature type="transmembrane region" description="Helical" evidence="1">
    <location>
        <begin position="37"/>
        <end position="53"/>
    </location>
</feature>
<gene>
    <name evidence="2" type="ORF">DIT68_15005</name>
</gene>
<feature type="transmembrane region" description="Helical" evidence="1">
    <location>
        <begin position="155"/>
        <end position="178"/>
    </location>
</feature>
<keyword evidence="1" id="KW-0472">Membrane</keyword>
<dbReference type="OrthoDB" id="1467029at2"/>
<organism evidence="2 3">
    <name type="scientific">Brumimicrobium oceani</name>
    <dbReference type="NCBI Taxonomy" id="2100725"/>
    <lineage>
        <taxon>Bacteria</taxon>
        <taxon>Pseudomonadati</taxon>
        <taxon>Bacteroidota</taxon>
        <taxon>Flavobacteriia</taxon>
        <taxon>Flavobacteriales</taxon>
        <taxon>Crocinitomicaceae</taxon>
        <taxon>Brumimicrobium</taxon>
    </lineage>
</organism>
<keyword evidence="1" id="KW-0812">Transmembrane</keyword>